<reference evidence="1 2" key="1">
    <citation type="submission" date="2018-12" db="EMBL/GenBank/DDBJ databases">
        <authorList>
            <person name="Li S."/>
            <person name="Yang R."/>
            <person name="Chen G."/>
            <person name="Zou L."/>
            <person name="Zhang C."/>
            <person name="Chen Y."/>
            <person name="Liu Z."/>
            <person name="Li Y."/>
            <person name="Yan Y."/>
            <person name="Huang M."/>
            <person name="Chen T."/>
        </authorList>
    </citation>
    <scope>NUCLEOTIDE SEQUENCE [LARGE SCALE GENOMIC DNA]</scope>
    <source>
        <strain evidence="1 2">1257</strain>
    </source>
</reference>
<dbReference type="Proteomes" id="UP000268230">
    <property type="component" value="Chromosome"/>
</dbReference>
<accession>A0A3S8UKU5</accession>
<dbReference type="AlphaFoldDB" id="A0A3S8UKU5"/>
<protein>
    <submittedName>
        <fullName evidence="1">DUF2247 family protein</fullName>
    </submittedName>
</protein>
<dbReference type="OrthoDB" id="8480728at2"/>
<evidence type="ECO:0000313" key="1">
    <source>
        <dbReference type="EMBL" id="AZL69025.1"/>
    </source>
</evidence>
<proteinExistence type="predicted"/>
<organism evidence="1 2">
    <name type="scientific">Pseudomonas entomophila</name>
    <dbReference type="NCBI Taxonomy" id="312306"/>
    <lineage>
        <taxon>Bacteria</taxon>
        <taxon>Pseudomonadati</taxon>
        <taxon>Pseudomonadota</taxon>
        <taxon>Gammaproteobacteria</taxon>
        <taxon>Pseudomonadales</taxon>
        <taxon>Pseudomonadaceae</taxon>
        <taxon>Pseudomonas</taxon>
    </lineage>
</organism>
<dbReference type="InterPro" id="IPR016630">
    <property type="entry name" value="UCP015278"/>
</dbReference>
<dbReference type="KEGG" id="pory:EJA05_15385"/>
<dbReference type="Pfam" id="PF10004">
    <property type="entry name" value="DUF2247"/>
    <property type="match status" value="1"/>
</dbReference>
<sequence>MHRVLDGGFCFSEAPWLSWGEIKYGLDRGYLTPAGVVEYSLKRLSAESSADHYELACLAGDEVSNIRGCVIRLAAKDLRDDRGLETVWVFLIFLWVFINRDKYQDPLGVVEEMYADFDYPESVAPIVRYMPAADPSLEGEDQLLRNWSNILDSYRRELEGGRS</sequence>
<gene>
    <name evidence="1" type="ORF">EJA05_15385</name>
</gene>
<dbReference type="EMBL" id="CP034338">
    <property type="protein sequence ID" value="AZL69025.1"/>
    <property type="molecule type" value="Genomic_DNA"/>
</dbReference>
<evidence type="ECO:0000313" key="2">
    <source>
        <dbReference type="Proteomes" id="UP000268230"/>
    </source>
</evidence>
<name>A0A3S8UKU5_9PSED</name>